<gene>
    <name evidence="3" type="ORF">SDC9_134368</name>
</gene>
<keyword evidence="1" id="KW-0472">Membrane</keyword>
<dbReference type="SUPFAM" id="SSF109998">
    <property type="entry name" value="Triger factor/SurA peptide-binding domain-like"/>
    <property type="match status" value="1"/>
</dbReference>
<evidence type="ECO:0000313" key="3">
    <source>
        <dbReference type="EMBL" id="MPM87272.1"/>
    </source>
</evidence>
<dbReference type="SUPFAM" id="SSF54534">
    <property type="entry name" value="FKBP-like"/>
    <property type="match status" value="1"/>
</dbReference>
<reference evidence="3" key="1">
    <citation type="submission" date="2019-08" db="EMBL/GenBank/DDBJ databases">
        <authorList>
            <person name="Kucharzyk K."/>
            <person name="Murdoch R.W."/>
            <person name="Higgins S."/>
            <person name="Loffler F."/>
        </authorList>
    </citation>
    <scope>NUCLEOTIDE SEQUENCE</scope>
</reference>
<name>A0A645DFB3_9ZZZZ</name>
<evidence type="ECO:0000259" key="2">
    <source>
        <dbReference type="PROSITE" id="PS50198"/>
    </source>
</evidence>
<dbReference type="InterPro" id="IPR000297">
    <property type="entry name" value="PPIase_PpiC"/>
</dbReference>
<proteinExistence type="predicted"/>
<dbReference type="PANTHER" id="PTHR47245">
    <property type="entry name" value="PEPTIDYLPROLYL ISOMERASE"/>
    <property type="match status" value="1"/>
</dbReference>
<keyword evidence="1" id="KW-1133">Transmembrane helix</keyword>
<sequence>MIRYRLSSTTVRTPLPLKFSDQAGPADHSTRVLQETFPFFGFSMKKNLMSGLVAAALLGTVVMPVAAQNLAIVNGKPVPKERAEALKQQVERSGRPMTPEVENQIKEEVIAREIFMQEAKKRGLEGSADYKNQLELARQTILIRELFADYQKNNPVTDAEIQAEYDKFVAANSGKEYKASHILVEKEDQAKAIIDQINKGAKFEDIAKKESKDPGSGARGGDLDWANPSNYVPEFTEALVKLKKGQMTAVPVKSQFGWHIIRLDDTRDAQMPKLEEVKPQIAQQLQQQKLAKFQEDLRAKAKIQ</sequence>
<dbReference type="EC" id="5.2.1.8" evidence="3"/>
<keyword evidence="1" id="KW-0812">Transmembrane</keyword>
<dbReference type="EMBL" id="VSSQ01035127">
    <property type="protein sequence ID" value="MPM87272.1"/>
    <property type="molecule type" value="Genomic_DNA"/>
</dbReference>
<dbReference type="InterPro" id="IPR050245">
    <property type="entry name" value="PrsA_foldase"/>
</dbReference>
<feature type="domain" description="PpiC" evidence="2">
    <location>
        <begin position="174"/>
        <end position="265"/>
    </location>
</feature>
<dbReference type="InterPro" id="IPR027304">
    <property type="entry name" value="Trigger_fact/SurA_dom_sf"/>
</dbReference>
<dbReference type="AlphaFoldDB" id="A0A645DFB3"/>
<protein>
    <submittedName>
        <fullName evidence="3">Putative parvulin-type peptidyl-prolyl cis-trans isomerase</fullName>
        <ecNumber evidence="3">5.2.1.8</ecNumber>
    </submittedName>
</protein>
<dbReference type="PANTHER" id="PTHR47245:SF2">
    <property type="entry name" value="PEPTIDYL-PROLYL CIS-TRANS ISOMERASE HP_0175-RELATED"/>
    <property type="match status" value="1"/>
</dbReference>
<dbReference type="PROSITE" id="PS50198">
    <property type="entry name" value="PPIC_PPIASE_2"/>
    <property type="match status" value="1"/>
</dbReference>
<keyword evidence="3" id="KW-0413">Isomerase</keyword>
<dbReference type="InterPro" id="IPR046357">
    <property type="entry name" value="PPIase_dom_sf"/>
</dbReference>
<dbReference type="Pfam" id="PF13616">
    <property type="entry name" value="Rotamase_3"/>
    <property type="match status" value="1"/>
</dbReference>
<evidence type="ECO:0000256" key="1">
    <source>
        <dbReference type="SAM" id="Phobius"/>
    </source>
</evidence>
<accession>A0A645DFB3</accession>
<dbReference type="Gene3D" id="1.10.8.1040">
    <property type="match status" value="1"/>
</dbReference>
<organism evidence="3">
    <name type="scientific">bioreactor metagenome</name>
    <dbReference type="NCBI Taxonomy" id="1076179"/>
    <lineage>
        <taxon>unclassified sequences</taxon>
        <taxon>metagenomes</taxon>
        <taxon>ecological metagenomes</taxon>
    </lineage>
</organism>
<dbReference type="GO" id="GO:0003755">
    <property type="term" value="F:peptidyl-prolyl cis-trans isomerase activity"/>
    <property type="evidence" value="ECO:0007669"/>
    <property type="project" value="UniProtKB-EC"/>
</dbReference>
<dbReference type="Gene3D" id="3.10.50.40">
    <property type="match status" value="1"/>
</dbReference>
<comment type="caution">
    <text evidence="3">The sequence shown here is derived from an EMBL/GenBank/DDBJ whole genome shotgun (WGS) entry which is preliminary data.</text>
</comment>
<feature type="transmembrane region" description="Helical" evidence="1">
    <location>
        <begin position="48"/>
        <end position="67"/>
    </location>
</feature>